<dbReference type="PROSITE" id="PS00463">
    <property type="entry name" value="ZN2_CY6_FUNGAL_1"/>
    <property type="match status" value="1"/>
</dbReference>
<organism evidence="6 7">
    <name type="scientific">Lepidopterella palustris CBS 459.81</name>
    <dbReference type="NCBI Taxonomy" id="1314670"/>
    <lineage>
        <taxon>Eukaryota</taxon>
        <taxon>Fungi</taxon>
        <taxon>Dikarya</taxon>
        <taxon>Ascomycota</taxon>
        <taxon>Pezizomycotina</taxon>
        <taxon>Dothideomycetes</taxon>
        <taxon>Pleosporomycetidae</taxon>
        <taxon>Mytilinidiales</taxon>
        <taxon>Argynnaceae</taxon>
        <taxon>Lepidopterella</taxon>
    </lineage>
</organism>
<proteinExistence type="predicted"/>
<comment type="subcellular location">
    <subcellularLocation>
        <location evidence="1">Nucleus</location>
    </subcellularLocation>
</comment>
<feature type="region of interest" description="Disordered" evidence="4">
    <location>
        <begin position="1"/>
        <end position="20"/>
    </location>
</feature>
<evidence type="ECO:0000256" key="4">
    <source>
        <dbReference type="SAM" id="MobiDB-lite"/>
    </source>
</evidence>
<dbReference type="InterPro" id="IPR050613">
    <property type="entry name" value="Sec_Metabolite_Reg"/>
</dbReference>
<dbReference type="Gene3D" id="4.10.240.10">
    <property type="entry name" value="Zn(2)-C6 fungal-type DNA-binding domain"/>
    <property type="match status" value="1"/>
</dbReference>
<keyword evidence="3" id="KW-0539">Nucleus</keyword>
<accession>A0A8E2J8G9</accession>
<dbReference type="AlphaFoldDB" id="A0A8E2J8G9"/>
<name>A0A8E2J8G9_9PEZI</name>
<gene>
    <name evidence="6" type="ORF">K432DRAFT_430648</name>
</gene>
<dbReference type="Pfam" id="PF04082">
    <property type="entry name" value="Fungal_trans"/>
    <property type="match status" value="1"/>
</dbReference>
<reference evidence="6 7" key="1">
    <citation type="journal article" date="2016" name="Nat. Commun.">
        <title>Ectomycorrhizal ecology is imprinted in the genome of the dominant symbiotic fungus Cenococcum geophilum.</title>
        <authorList>
            <consortium name="DOE Joint Genome Institute"/>
            <person name="Peter M."/>
            <person name="Kohler A."/>
            <person name="Ohm R.A."/>
            <person name="Kuo A."/>
            <person name="Krutzmann J."/>
            <person name="Morin E."/>
            <person name="Arend M."/>
            <person name="Barry K.W."/>
            <person name="Binder M."/>
            <person name="Choi C."/>
            <person name="Clum A."/>
            <person name="Copeland A."/>
            <person name="Grisel N."/>
            <person name="Haridas S."/>
            <person name="Kipfer T."/>
            <person name="LaButti K."/>
            <person name="Lindquist E."/>
            <person name="Lipzen A."/>
            <person name="Maire R."/>
            <person name="Meier B."/>
            <person name="Mihaltcheva S."/>
            <person name="Molinier V."/>
            <person name="Murat C."/>
            <person name="Poggeler S."/>
            <person name="Quandt C.A."/>
            <person name="Sperisen C."/>
            <person name="Tritt A."/>
            <person name="Tisserant E."/>
            <person name="Crous P.W."/>
            <person name="Henrissat B."/>
            <person name="Nehls U."/>
            <person name="Egli S."/>
            <person name="Spatafora J.W."/>
            <person name="Grigoriev I.V."/>
            <person name="Martin F.M."/>
        </authorList>
    </citation>
    <scope>NUCLEOTIDE SEQUENCE [LARGE SCALE GENOMIC DNA]</scope>
    <source>
        <strain evidence="6 7">CBS 459.81</strain>
    </source>
</reference>
<dbReference type="InterPro" id="IPR001138">
    <property type="entry name" value="Zn2Cys6_DnaBD"/>
</dbReference>
<protein>
    <recommendedName>
        <fullName evidence="5">Zn(2)-C6 fungal-type domain-containing protein</fullName>
    </recommendedName>
</protein>
<dbReference type="PROSITE" id="PS50048">
    <property type="entry name" value="ZN2_CY6_FUNGAL_2"/>
    <property type="match status" value="1"/>
</dbReference>
<dbReference type="PANTHER" id="PTHR31001">
    <property type="entry name" value="UNCHARACTERIZED TRANSCRIPTIONAL REGULATORY PROTEIN"/>
    <property type="match status" value="1"/>
</dbReference>
<feature type="domain" description="Zn(2)-C6 fungal-type" evidence="5">
    <location>
        <begin position="24"/>
        <end position="56"/>
    </location>
</feature>
<dbReference type="SMART" id="SM00906">
    <property type="entry name" value="Fungal_trans"/>
    <property type="match status" value="1"/>
</dbReference>
<dbReference type="GO" id="GO:0005634">
    <property type="term" value="C:nucleus"/>
    <property type="evidence" value="ECO:0007669"/>
    <property type="project" value="UniProtKB-SubCell"/>
</dbReference>
<evidence type="ECO:0000313" key="7">
    <source>
        <dbReference type="Proteomes" id="UP000250266"/>
    </source>
</evidence>
<dbReference type="GO" id="GO:0006351">
    <property type="term" value="P:DNA-templated transcription"/>
    <property type="evidence" value="ECO:0007669"/>
    <property type="project" value="InterPro"/>
</dbReference>
<dbReference type="SUPFAM" id="SSF57701">
    <property type="entry name" value="Zn2/Cys6 DNA-binding domain"/>
    <property type="match status" value="1"/>
</dbReference>
<dbReference type="GO" id="GO:0003677">
    <property type="term" value="F:DNA binding"/>
    <property type="evidence" value="ECO:0007669"/>
    <property type="project" value="InterPro"/>
</dbReference>
<evidence type="ECO:0000313" key="6">
    <source>
        <dbReference type="EMBL" id="OCK73319.1"/>
    </source>
</evidence>
<feature type="compositionally biased region" description="Polar residues" evidence="4">
    <location>
        <begin position="80"/>
        <end position="89"/>
    </location>
</feature>
<evidence type="ECO:0000259" key="5">
    <source>
        <dbReference type="PROSITE" id="PS50048"/>
    </source>
</evidence>
<dbReference type="CDD" id="cd12148">
    <property type="entry name" value="fungal_TF_MHR"/>
    <property type="match status" value="1"/>
</dbReference>
<evidence type="ECO:0000256" key="3">
    <source>
        <dbReference type="ARBA" id="ARBA00023242"/>
    </source>
</evidence>
<dbReference type="Pfam" id="PF00172">
    <property type="entry name" value="Zn_clus"/>
    <property type="match status" value="1"/>
</dbReference>
<dbReference type="GO" id="GO:0000981">
    <property type="term" value="F:DNA-binding transcription factor activity, RNA polymerase II-specific"/>
    <property type="evidence" value="ECO:0007669"/>
    <property type="project" value="InterPro"/>
</dbReference>
<evidence type="ECO:0000256" key="1">
    <source>
        <dbReference type="ARBA" id="ARBA00004123"/>
    </source>
</evidence>
<dbReference type="InterPro" id="IPR007219">
    <property type="entry name" value="XnlR_reg_dom"/>
</dbReference>
<keyword evidence="7" id="KW-1185">Reference proteome</keyword>
<dbReference type="SMART" id="SM00066">
    <property type="entry name" value="GAL4"/>
    <property type="match status" value="1"/>
</dbReference>
<dbReference type="PANTHER" id="PTHR31001:SF40">
    <property type="entry name" value="ZN(II)2CYS6 TRANSCRIPTION FACTOR (EUROFUNG)"/>
    <property type="match status" value="1"/>
</dbReference>
<dbReference type="OrthoDB" id="4898680at2759"/>
<dbReference type="GO" id="GO:0008270">
    <property type="term" value="F:zinc ion binding"/>
    <property type="evidence" value="ECO:0007669"/>
    <property type="project" value="InterPro"/>
</dbReference>
<evidence type="ECO:0000256" key="2">
    <source>
        <dbReference type="ARBA" id="ARBA00022723"/>
    </source>
</evidence>
<sequence>MSVATASPEEMPSVHTRKNGKLQACEPCRKGKLRCDHARPTCARCRMRGRLDQCVYHPAPMTRRFAGSATARPGNARGSIGSTSPTATPTRFAHAGPPSPSRTNTQEFFGATSHAALFPENQQGPSIPAESLDHHHGSSWRRFPGLPGLDSQQIEEGASILSIFSNLALFEQLIDSRVQGSHDSILLPQFLKPALAAVRLLYGDILIIPDNHDFRLDLSRKVFRSSLRPLRICSSLTAPAYTALFTGHNLRWEMVGIVFALAGISALRLPARSSILAECEERFNNKATFAYQMIKASNRCLAFCNQGSHLNDLLLWLMQKNLLLLTMVHGDSNYLAWRRLGDLSTAVFAMGLHQEINTDGDVPFFLAELRKRTFAAIYSADKDVATFLGRPPRISHRYCNPQLPLDLEFRQVVAEGSDLQLLSDKFDEKGWNRDGVLSWATFARARLLMSFIREDVLELSLGSSVTDLQQRSREISLRLEQTWKELPDCTHYKPICWRTSQSPAECFASLLIYLDYLFNEFLLQRTLQKCVGTRPDSLFTTAAQVLSAILIINIERSRLMEFQCDLSWPISFYGLSCAGVLAVELLRQKHHSQEIQPSLSRADTIQNLSVFNSCLDWVSQEGDGNALLCAQARLKLKSILDDVLSPKPIPAPNVVPFEAVPENEMGFLSWVDDVDLDLNSWSYLN</sequence>
<dbReference type="CDD" id="cd00067">
    <property type="entry name" value="GAL4"/>
    <property type="match status" value="1"/>
</dbReference>
<keyword evidence="2" id="KW-0479">Metal-binding</keyword>
<dbReference type="InterPro" id="IPR036864">
    <property type="entry name" value="Zn2-C6_fun-type_DNA-bd_sf"/>
</dbReference>
<dbReference type="EMBL" id="KV745830">
    <property type="protein sequence ID" value="OCK73319.1"/>
    <property type="molecule type" value="Genomic_DNA"/>
</dbReference>
<feature type="region of interest" description="Disordered" evidence="4">
    <location>
        <begin position="66"/>
        <end position="102"/>
    </location>
</feature>
<dbReference type="Proteomes" id="UP000250266">
    <property type="component" value="Unassembled WGS sequence"/>
</dbReference>